<evidence type="ECO:0000313" key="3">
    <source>
        <dbReference type="EMBL" id="KAH7956192.1"/>
    </source>
</evidence>
<gene>
    <name evidence="3" type="ORF">HPB52_006836</name>
</gene>
<dbReference type="EMBL" id="JABSTV010001250">
    <property type="protein sequence ID" value="KAH7956192.1"/>
    <property type="molecule type" value="Genomic_DNA"/>
</dbReference>
<feature type="compositionally biased region" description="Basic and acidic residues" evidence="1">
    <location>
        <begin position="97"/>
        <end position="106"/>
    </location>
</feature>
<evidence type="ECO:0000313" key="4">
    <source>
        <dbReference type="Proteomes" id="UP000821837"/>
    </source>
</evidence>
<feature type="signal peptide" evidence="2">
    <location>
        <begin position="1"/>
        <end position="17"/>
    </location>
</feature>
<reference evidence="3" key="2">
    <citation type="submission" date="2021-09" db="EMBL/GenBank/DDBJ databases">
        <authorList>
            <person name="Jia N."/>
            <person name="Wang J."/>
            <person name="Shi W."/>
            <person name="Du L."/>
            <person name="Sun Y."/>
            <person name="Zhan W."/>
            <person name="Jiang J."/>
            <person name="Wang Q."/>
            <person name="Zhang B."/>
            <person name="Ji P."/>
            <person name="Sakyi L.B."/>
            <person name="Cui X."/>
            <person name="Yuan T."/>
            <person name="Jiang B."/>
            <person name="Yang W."/>
            <person name="Lam T.T.-Y."/>
            <person name="Chang Q."/>
            <person name="Ding S."/>
            <person name="Wang X."/>
            <person name="Zhu J."/>
            <person name="Ruan X."/>
            <person name="Zhao L."/>
            <person name="Wei J."/>
            <person name="Que T."/>
            <person name="Du C."/>
            <person name="Cheng J."/>
            <person name="Dai P."/>
            <person name="Han X."/>
            <person name="Huang E."/>
            <person name="Gao Y."/>
            <person name="Liu J."/>
            <person name="Shao H."/>
            <person name="Ye R."/>
            <person name="Li L."/>
            <person name="Wei W."/>
            <person name="Wang X."/>
            <person name="Wang C."/>
            <person name="Huo Q."/>
            <person name="Li W."/>
            <person name="Guo W."/>
            <person name="Chen H."/>
            <person name="Chen S."/>
            <person name="Zhou L."/>
            <person name="Zhou L."/>
            <person name="Ni X."/>
            <person name="Tian J."/>
            <person name="Zhou Y."/>
            <person name="Sheng Y."/>
            <person name="Liu T."/>
            <person name="Pan Y."/>
            <person name="Xia L."/>
            <person name="Li J."/>
            <person name="Zhao F."/>
            <person name="Cao W."/>
        </authorList>
    </citation>
    <scope>NUCLEOTIDE SEQUENCE</scope>
    <source>
        <strain evidence="3">Rsan-2018</strain>
        <tissue evidence="3">Larvae</tissue>
    </source>
</reference>
<feature type="chain" id="PRO_5038406832" evidence="2">
    <location>
        <begin position="18"/>
        <end position="339"/>
    </location>
</feature>
<feature type="region of interest" description="Disordered" evidence="1">
    <location>
        <begin position="161"/>
        <end position="199"/>
    </location>
</feature>
<name>A0A9D4PW14_RHISA</name>
<comment type="caution">
    <text evidence="3">The sequence shown here is derived from an EMBL/GenBank/DDBJ whole genome shotgun (WGS) entry which is preliminary data.</text>
</comment>
<proteinExistence type="predicted"/>
<feature type="compositionally biased region" description="Polar residues" evidence="1">
    <location>
        <begin position="182"/>
        <end position="192"/>
    </location>
</feature>
<keyword evidence="4" id="KW-1185">Reference proteome</keyword>
<protein>
    <submittedName>
        <fullName evidence="3">Uncharacterized protein</fullName>
    </submittedName>
</protein>
<dbReference type="Proteomes" id="UP000821837">
    <property type="component" value="Unassembled WGS sequence"/>
</dbReference>
<sequence length="339" mass="35391">MFLVLVGVVATPVVVFVLDGNGELPFFGKKNETTVAELSLASITQTATPKASGAAASPMDGPQERIVALTTPPRPKSSHVTPAGSAAGSRYHAAPHHKSDSNRERVYAPTVGGTASRTTIGATAEVQALSEQVIVVPKGGVMSKLRAAGAADSAAAKALRKARLPKSSHSEVNISEQRDDNNATSTMTTGNHTAKPVGAKDNDAAAVTNEHAIASAAANDSGTTKVLPAHNASTSVTKTTAQPDSGVGVDYYDDNKNETSPSGSAEADDSHGEPKTRNRRISGEISVPTKSSKKPDVFQTEYYYDDSPSRKTEESTTQDITEPGYESVPEQEAIDELFS</sequence>
<reference evidence="3" key="1">
    <citation type="journal article" date="2020" name="Cell">
        <title>Large-Scale Comparative Analyses of Tick Genomes Elucidate Their Genetic Diversity and Vector Capacities.</title>
        <authorList>
            <consortium name="Tick Genome and Microbiome Consortium (TIGMIC)"/>
            <person name="Jia N."/>
            <person name="Wang J."/>
            <person name="Shi W."/>
            <person name="Du L."/>
            <person name="Sun Y."/>
            <person name="Zhan W."/>
            <person name="Jiang J.F."/>
            <person name="Wang Q."/>
            <person name="Zhang B."/>
            <person name="Ji P."/>
            <person name="Bell-Sakyi L."/>
            <person name="Cui X.M."/>
            <person name="Yuan T.T."/>
            <person name="Jiang B.G."/>
            <person name="Yang W.F."/>
            <person name="Lam T.T."/>
            <person name="Chang Q.C."/>
            <person name="Ding S.J."/>
            <person name="Wang X.J."/>
            <person name="Zhu J.G."/>
            <person name="Ruan X.D."/>
            <person name="Zhao L."/>
            <person name="Wei J.T."/>
            <person name="Ye R.Z."/>
            <person name="Que T.C."/>
            <person name="Du C.H."/>
            <person name="Zhou Y.H."/>
            <person name="Cheng J.X."/>
            <person name="Dai P.F."/>
            <person name="Guo W.B."/>
            <person name="Han X.H."/>
            <person name="Huang E.J."/>
            <person name="Li L.F."/>
            <person name="Wei W."/>
            <person name="Gao Y.C."/>
            <person name="Liu J.Z."/>
            <person name="Shao H.Z."/>
            <person name="Wang X."/>
            <person name="Wang C.C."/>
            <person name="Yang T.C."/>
            <person name="Huo Q.B."/>
            <person name="Li W."/>
            <person name="Chen H.Y."/>
            <person name="Chen S.E."/>
            <person name="Zhou L.G."/>
            <person name="Ni X.B."/>
            <person name="Tian J.H."/>
            <person name="Sheng Y."/>
            <person name="Liu T."/>
            <person name="Pan Y.S."/>
            <person name="Xia L.Y."/>
            <person name="Li J."/>
            <person name="Zhao F."/>
            <person name="Cao W.C."/>
        </authorList>
    </citation>
    <scope>NUCLEOTIDE SEQUENCE</scope>
    <source>
        <strain evidence="3">Rsan-2018</strain>
    </source>
</reference>
<keyword evidence="2" id="KW-0732">Signal</keyword>
<organism evidence="3 4">
    <name type="scientific">Rhipicephalus sanguineus</name>
    <name type="common">Brown dog tick</name>
    <name type="synonym">Ixodes sanguineus</name>
    <dbReference type="NCBI Taxonomy" id="34632"/>
    <lineage>
        <taxon>Eukaryota</taxon>
        <taxon>Metazoa</taxon>
        <taxon>Ecdysozoa</taxon>
        <taxon>Arthropoda</taxon>
        <taxon>Chelicerata</taxon>
        <taxon>Arachnida</taxon>
        <taxon>Acari</taxon>
        <taxon>Parasitiformes</taxon>
        <taxon>Ixodida</taxon>
        <taxon>Ixodoidea</taxon>
        <taxon>Ixodidae</taxon>
        <taxon>Rhipicephalinae</taxon>
        <taxon>Rhipicephalus</taxon>
        <taxon>Rhipicephalus</taxon>
    </lineage>
</organism>
<dbReference type="AlphaFoldDB" id="A0A9D4PW14"/>
<evidence type="ECO:0000256" key="1">
    <source>
        <dbReference type="SAM" id="MobiDB-lite"/>
    </source>
</evidence>
<accession>A0A9D4PW14</accession>
<feature type="region of interest" description="Disordered" evidence="1">
    <location>
        <begin position="70"/>
        <end position="106"/>
    </location>
</feature>
<feature type="compositionally biased region" description="Polar residues" evidence="1">
    <location>
        <begin position="231"/>
        <end position="243"/>
    </location>
</feature>
<feature type="region of interest" description="Disordered" evidence="1">
    <location>
        <begin position="223"/>
        <end position="339"/>
    </location>
</feature>
<dbReference type="VEuPathDB" id="VectorBase:RSAN_052431"/>
<evidence type="ECO:0000256" key="2">
    <source>
        <dbReference type="SAM" id="SignalP"/>
    </source>
</evidence>